<evidence type="ECO:0000259" key="13">
    <source>
        <dbReference type="Pfam" id="PF03199"/>
    </source>
</evidence>
<dbReference type="FunFam" id="3.40.50.1760:FF:000001">
    <property type="entry name" value="Glutathione synthetase"/>
    <property type="match status" value="1"/>
</dbReference>
<proteinExistence type="inferred from homology"/>
<dbReference type="OrthoDB" id="2020073at2759"/>
<comment type="similarity">
    <text evidence="2 10">Belongs to the eukaryotic GSH synthase family.</text>
</comment>
<dbReference type="Proteomes" id="UP000789508">
    <property type="component" value="Unassembled WGS sequence"/>
</dbReference>
<reference evidence="14" key="1">
    <citation type="submission" date="2021-06" db="EMBL/GenBank/DDBJ databases">
        <authorList>
            <person name="Kallberg Y."/>
            <person name="Tangrot J."/>
            <person name="Rosling A."/>
        </authorList>
    </citation>
    <scope>NUCLEOTIDE SEQUENCE</scope>
    <source>
        <strain evidence="14">FL130A</strain>
    </source>
</reference>
<comment type="cofactor">
    <cofactor evidence="10 12">
        <name>Mg(2+)</name>
        <dbReference type="ChEBI" id="CHEBI:18420"/>
    </cofactor>
    <text evidence="10 12">Binds 1 Mg(2+) ion per subunit.</text>
</comment>
<dbReference type="InterPro" id="IPR005615">
    <property type="entry name" value="Glutathione_synthase"/>
</dbReference>
<dbReference type="SUPFAM" id="SSF56059">
    <property type="entry name" value="Glutathione synthetase ATP-binding domain-like"/>
    <property type="match status" value="1"/>
</dbReference>
<feature type="binding site" evidence="11">
    <location>
        <position position="432"/>
    </location>
    <ligand>
        <name>substrate</name>
    </ligand>
</feature>
<dbReference type="AlphaFoldDB" id="A0A9N9GAJ0"/>
<evidence type="ECO:0000256" key="4">
    <source>
        <dbReference type="ARBA" id="ARBA00022598"/>
    </source>
</evidence>
<feature type="binding site" evidence="11">
    <location>
        <position position="403"/>
    </location>
    <ligand>
        <name>ATP</name>
        <dbReference type="ChEBI" id="CHEBI:30616"/>
    </ligand>
</feature>
<dbReference type="InterPro" id="IPR014709">
    <property type="entry name" value="Glutathione_synthase_C_euk"/>
</dbReference>
<feature type="binding site" evidence="11">
    <location>
        <begin position="344"/>
        <end position="353"/>
    </location>
    <ligand>
        <name>ATP</name>
        <dbReference type="ChEBI" id="CHEBI:30616"/>
    </ligand>
</feature>
<keyword evidence="8 10" id="KW-0067">ATP-binding</keyword>
<evidence type="ECO:0000256" key="11">
    <source>
        <dbReference type="PIRSR" id="PIRSR001558-1"/>
    </source>
</evidence>
<dbReference type="GO" id="GO:0005524">
    <property type="term" value="F:ATP binding"/>
    <property type="evidence" value="ECO:0007669"/>
    <property type="project" value="UniProtKB-UniRule"/>
</dbReference>
<feature type="binding site" evidence="11">
    <location>
        <position position="355"/>
    </location>
    <ligand>
        <name>ATP</name>
        <dbReference type="ChEBI" id="CHEBI:30616"/>
    </ligand>
</feature>
<evidence type="ECO:0000256" key="3">
    <source>
        <dbReference type="ARBA" id="ARBA00011738"/>
    </source>
</evidence>
<evidence type="ECO:0000313" key="15">
    <source>
        <dbReference type="Proteomes" id="UP000789508"/>
    </source>
</evidence>
<dbReference type="Pfam" id="PF03199">
    <property type="entry name" value="GSH_synthase"/>
    <property type="match status" value="1"/>
</dbReference>
<accession>A0A9N9GAJ0</accession>
<dbReference type="EC" id="6.3.2.3" evidence="10"/>
<dbReference type="GO" id="GO:0005829">
    <property type="term" value="C:cytosol"/>
    <property type="evidence" value="ECO:0007669"/>
    <property type="project" value="TreeGrafter"/>
</dbReference>
<keyword evidence="6 10" id="KW-0479">Metal-binding</keyword>
<dbReference type="FunFam" id="3.30.1490.50:FF:000002">
    <property type="entry name" value="Glutathione synthetase"/>
    <property type="match status" value="1"/>
</dbReference>
<dbReference type="GO" id="GO:0004363">
    <property type="term" value="F:glutathione synthase activity"/>
    <property type="evidence" value="ECO:0007669"/>
    <property type="project" value="UniProtKB-UniRule"/>
</dbReference>
<dbReference type="PANTHER" id="PTHR11130">
    <property type="entry name" value="GLUTATHIONE SYNTHETASE"/>
    <property type="match status" value="1"/>
</dbReference>
<gene>
    <name evidence="14" type="ORF">ALEPTO_LOCUS7606</name>
</gene>
<keyword evidence="9 10" id="KW-0460">Magnesium</keyword>
<keyword evidence="5 10" id="KW-0317">Glutathione biosynthesis</keyword>
<dbReference type="NCBIfam" id="TIGR01986">
    <property type="entry name" value="glut_syn_euk"/>
    <property type="match status" value="1"/>
</dbReference>
<dbReference type="InterPro" id="IPR037013">
    <property type="entry name" value="GSH-S_sub-bd_sf"/>
</dbReference>
<feature type="binding site" evidence="11">
    <location>
        <position position="286"/>
    </location>
    <ligand>
        <name>ATP</name>
        <dbReference type="ChEBI" id="CHEBI:30616"/>
    </ligand>
</feature>
<comment type="caution">
    <text evidence="14">The sequence shown here is derived from an EMBL/GenBank/DDBJ whole genome shotgun (WGS) entry which is preliminary data.</text>
</comment>
<protein>
    <recommendedName>
        <fullName evidence="10">Glutathione synthetase</fullName>
        <shortName evidence="10">GSH-S</shortName>
        <ecNumber evidence="10">6.3.2.3</ecNumber>
    </recommendedName>
</protein>
<evidence type="ECO:0000256" key="5">
    <source>
        <dbReference type="ARBA" id="ARBA00022684"/>
    </source>
</evidence>
<evidence type="ECO:0000256" key="7">
    <source>
        <dbReference type="ARBA" id="ARBA00022741"/>
    </source>
</evidence>
<organism evidence="14 15">
    <name type="scientific">Ambispora leptoticha</name>
    <dbReference type="NCBI Taxonomy" id="144679"/>
    <lineage>
        <taxon>Eukaryota</taxon>
        <taxon>Fungi</taxon>
        <taxon>Fungi incertae sedis</taxon>
        <taxon>Mucoromycota</taxon>
        <taxon>Glomeromycotina</taxon>
        <taxon>Glomeromycetes</taxon>
        <taxon>Archaeosporales</taxon>
        <taxon>Ambisporaceae</taxon>
        <taxon>Ambispora</taxon>
    </lineage>
</organism>
<dbReference type="Gene3D" id="3.30.1490.50">
    <property type="match status" value="1"/>
</dbReference>
<dbReference type="GO" id="GO:0043295">
    <property type="term" value="F:glutathione binding"/>
    <property type="evidence" value="ECO:0007669"/>
    <property type="project" value="UniProtKB-UniRule"/>
</dbReference>
<dbReference type="Gene3D" id="3.30.470.20">
    <property type="entry name" value="ATP-grasp fold, B domain"/>
    <property type="match status" value="2"/>
</dbReference>
<feature type="domain" description="Glutathione synthase substrate-binding" evidence="13">
    <location>
        <begin position="182"/>
        <end position="283"/>
    </location>
</feature>
<feature type="binding site" evidence="11">
    <location>
        <position position="198"/>
    </location>
    <ligand>
        <name>substrate</name>
    </ligand>
</feature>
<dbReference type="InterPro" id="IPR004887">
    <property type="entry name" value="GSH_synth_subst-bd"/>
</dbReference>
<evidence type="ECO:0000256" key="2">
    <source>
        <dbReference type="ARBA" id="ARBA00010385"/>
    </source>
</evidence>
<feature type="binding site" evidence="11">
    <location>
        <position position="434"/>
    </location>
    <ligand>
        <name>ATP</name>
        <dbReference type="ChEBI" id="CHEBI:30616"/>
    </ligand>
</feature>
<keyword evidence="15" id="KW-1185">Reference proteome</keyword>
<evidence type="ECO:0000256" key="12">
    <source>
        <dbReference type="PIRSR" id="PIRSR001558-2"/>
    </source>
</evidence>
<comment type="subunit">
    <text evidence="3">Homodimer.</text>
</comment>
<evidence type="ECO:0000256" key="9">
    <source>
        <dbReference type="ARBA" id="ARBA00022842"/>
    </source>
</evidence>
<dbReference type="PANTHER" id="PTHR11130:SF0">
    <property type="entry name" value="GLUTATHIONE SYNTHETASE"/>
    <property type="match status" value="1"/>
</dbReference>
<dbReference type="EMBL" id="CAJVPS010003432">
    <property type="protein sequence ID" value="CAG8588857.1"/>
    <property type="molecule type" value="Genomic_DNA"/>
</dbReference>
<comment type="pathway">
    <text evidence="1 10">Sulfur metabolism; glutathione biosynthesis; glutathione from L-cysteine and L-glutamate: step 2/2.</text>
</comment>
<keyword evidence="7 10" id="KW-0547">Nucleotide-binding</keyword>
<dbReference type="Gene3D" id="3.30.1490.80">
    <property type="match status" value="1"/>
</dbReference>
<dbReference type="PIRSF" id="PIRSF001558">
    <property type="entry name" value="GSHase"/>
    <property type="match status" value="1"/>
</dbReference>
<feature type="binding site" evidence="11">
    <location>
        <begin position="377"/>
        <end position="380"/>
    </location>
    <ligand>
        <name>ATP</name>
        <dbReference type="ChEBI" id="CHEBI:30616"/>
    </ligand>
</feature>
<evidence type="ECO:0000256" key="1">
    <source>
        <dbReference type="ARBA" id="ARBA00004965"/>
    </source>
</evidence>
<keyword evidence="4 10" id="KW-0436">Ligase</keyword>
<dbReference type="Pfam" id="PF03917">
    <property type="entry name" value="GSH_synth_ATP"/>
    <property type="match status" value="1"/>
</dbReference>
<dbReference type="GO" id="GO:0000287">
    <property type="term" value="F:magnesium ion binding"/>
    <property type="evidence" value="ECO:0007669"/>
    <property type="project" value="UniProtKB-UniRule"/>
</dbReference>
<feature type="binding site" evidence="12">
    <location>
        <position position="348"/>
    </location>
    <ligand>
        <name>Mg(2+)</name>
        <dbReference type="ChEBI" id="CHEBI:18420"/>
    </ligand>
</feature>
<dbReference type="InterPro" id="IPR016185">
    <property type="entry name" value="PreATP-grasp_dom_sf"/>
</dbReference>
<name>A0A9N9GAJ0_9GLOM</name>
<dbReference type="Gene3D" id="3.40.50.1760">
    <property type="entry name" value="Glutathione synthase, substrate-binding domain superfamily, eukaryotic"/>
    <property type="match status" value="1"/>
</dbReference>
<evidence type="ECO:0000256" key="10">
    <source>
        <dbReference type="PIRNR" id="PIRNR001558"/>
    </source>
</evidence>
<dbReference type="SUPFAM" id="SSF52440">
    <property type="entry name" value="PreATP-grasp domain"/>
    <property type="match status" value="1"/>
</dbReference>
<evidence type="ECO:0000313" key="14">
    <source>
        <dbReference type="EMBL" id="CAG8588857.1"/>
    </source>
</evidence>
<feature type="binding site" evidence="11">
    <location>
        <position position="440"/>
    </location>
    <ligand>
        <name>ATP</name>
        <dbReference type="ChEBI" id="CHEBI:30616"/>
    </ligand>
</feature>
<comment type="catalytic activity">
    <reaction evidence="10">
        <text>gamma-L-glutamyl-L-cysteine + glycine + ATP = glutathione + ADP + phosphate + H(+)</text>
        <dbReference type="Rhea" id="RHEA:13557"/>
        <dbReference type="ChEBI" id="CHEBI:15378"/>
        <dbReference type="ChEBI" id="CHEBI:30616"/>
        <dbReference type="ChEBI" id="CHEBI:43474"/>
        <dbReference type="ChEBI" id="CHEBI:57305"/>
        <dbReference type="ChEBI" id="CHEBI:57925"/>
        <dbReference type="ChEBI" id="CHEBI:58173"/>
        <dbReference type="ChEBI" id="CHEBI:456216"/>
        <dbReference type="EC" id="6.3.2.3"/>
    </reaction>
</comment>
<evidence type="ECO:0000256" key="6">
    <source>
        <dbReference type="ARBA" id="ARBA00022723"/>
    </source>
</evidence>
<evidence type="ECO:0000256" key="8">
    <source>
        <dbReference type="ARBA" id="ARBA00022840"/>
    </source>
</evidence>
<sequence>MSNALFSSYLSQVSEANLKQLKELSIDWALSHGAIIRPPADIALANNSSVIHAPLALFPSPFPKKAFEHGLLLQPLFNLLFHRLSKDEDFIKEIMNESDYLLHLPPGANEPKILQVEYNTIASSFSSLSSLATDMHRYLLKATNYFDSSPIIKEESLPQNEALDRLAKGIAKAHELYGSQNAIVIMIVQPKERNAFDQRWIEYKLFENHNIRMIRKTMAEIGQEGRLDPETKALYIDGKEISVSYFRSAYSPADFPTQKEWDTRLLIERSRSIKCPTVTYQLVGSKKVQQILANPSVLERYITNKSDLQNLRSCFAGLYPLDASPEGEAAVKLALKHPEQYVMKPQREGGGNNVYSTDIPKFISELSLSKRSTYILMDLIQPPLSRNFLLRQGELIEGEMVSELGIFGVCIGTSNDFENDVLVNEIAGHLLRTKTRETNEGGVASGFSVIDSPLLI</sequence>
<dbReference type="InterPro" id="IPR014049">
    <property type="entry name" value="Glutathione_synthase_N_euk"/>
</dbReference>